<evidence type="ECO:0000256" key="6">
    <source>
        <dbReference type="SAM" id="Phobius"/>
    </source>
</evidence>
<sequence length="291" mass="30810">MSKRGWMLFLAMGLIWGVPYAMIRVAVEDFDPVVVAFGRTFLGALVLLPIALYTKAFAPVLRKWRWLLAYTVVEIVGPWLLISQAETSLNSSTVGLLIAAVPLVAVLLVTRLGHERLDTRRIVGLVVGLAGVAALVGLDIDTSNLGALAAIAVSVVGYALGPIMINRKLADLPPMGVVTASLILAALVYLPFAVWRRPEHYPADATWSVVGLGLLCTAIAFVIFFALIGEVGPSRATVITYINPAVALLIGVSLLDEPLTAGMAIGFPLVILGSILGTARARPEVKEPAAV</sequence>
<dbReference type="Pfam" id="PF00892">
    <property type="entry name" value="EamA"/>
    <property type="match status" value="2"/>
</dbReference>
<dbReference type="InterPro" id="IPR050638">
    <property type="entry name" value="AA-Vitamin_Transporters"/>
</dbReference>
<feature type="domain" description="EamA" evidence="7">
    <location>
        <begin position="149"/>
        <end position="276"/>
    </location>
</feature>
<feature type="transmembrane region" description="Helical" evidence="6">
    <location>
        <begin position="236"/>
        <end position="255"/>
    </location>
</feature>
<feature type="transmembrane region" description="Helical" evidence="6">
    <location>
        <begin position="177"/>
        <end position="195"/>
    </location>
</feature>
<evidence type="ECO:0000313" key="8">
    <source>
        <dbReference type="EMBL" id="MBL1074863.1"/>
    </source>
</evidence>
<comment type="caution">
    <text evidence="8">The sequence shown here is derived from an EMBL/GenBank/DDBJ whole genome shotgun (WGS) entry which is preliminary data.</text>
</comment>
<feature type="domain" description="EamA" evidence="7">
    <location>
        <begin position="5"/>
        <end position="135"/>
    </location>
</feature>
<dbReference type="InterPro" id="IPR000620">
    <property type="entry name" value="EamA_dom"/>
</dbReference>
<accession>A0ABS1M2H9</accession>
<feature type="transmembrane region" description="Helical" evidence="6">
    <location>
        <begin position="88"/>
        <end position="110"/>
    </location>
</feature>
<keyword evidence="3 6" id="KW-0812">Transmembrane</keyword>
<dbReference type="Proteomes" id="UP000602198">
    <property type="component" value="Unassembled WGS sequence"/>
</dbReference>
<evidence type="ECO:0000256" key="3">
    <source>
        <dbReference type="ARBA" id="ARBA00022692"/>
    </source>
</evidence>
<keyword evidence="5 6" id="KW-0472">Membrane</keyword>
<dbReference type="EMBL" id="JAERRJ010000003">
    <property type="protein sequence ID" value="MBL1074863.1"/>
    <property type="molecule type" value="Genomic_DNA"/>
</dbReference>
<comment type="similarity">
    <text evidence="2">Belongs to the EamA transporter family.</text>
</comment>
<feature type="transmembrane region" description="Helical" evidence="6">
    <location>
        <begin position="261"/>
        <end position="279"/>
    </location>
</feature>
<comment type="subcellular location">
    <subcellularLocation>
        <location evidence="1">Membrane</location>
        <topology evidence="1">Multi-pass membrane protein</topology>
    </subcellularLocation>
</comment>
<name>A0ABS1M2H9_9NOCA</name>
<dbReference type="InterPro" id="IPR037185">
    <property type="entry name" value="EmrE-like"/>
</dbReference>
<evidence type="ECO:0000256" key="2">
    <source>
        <dbReference type="ARBA" id="ARBA00007362"/>
    </source>
</evidence>
<feature type="transmembrane region" description="Helical" evidence="6">
    <location>
        <begin position="33"/>
        <end position="52"/>
    </location>
</feature>
<dbReference type="RefSeq" id="WP_201946168.1">
    <property type="nucleotide sequence ID" value="NZ_JAERRJ010000003.1"/>
</dbReference>
<evidence type="ECO:0000259" key="7">
    <source>
        <dbReference type="Pfam" id="PF00892"/>
    </source>
</evidence>
<protein>
    <submittedName>
        <fullName evidence="8">DMT family transporter</fullName>
    </submittedName>
</protein>
<evidence type="ECO:0000256" key="4">
    <source>
        <dbReference type="ARBA" id="ARBA00022989"/>
    </source>
</evidence>
<reference evidence="8 9" key="1">
    <citation type="submission" date="2021-01" db="EMBL/GenBank/DDBJ databases">
        <title>WGS of actinomycetes isolated from Thailand.</title>
        <authorList>
            <person name="Thawai C."/>
        </authorList>
    </citation>
    <scope>NUCLEOTIDE SEQUENCE [LARGE SCALE GENOMIC DNA]</scope>
    <source>
        <strain evidence="8 9">LPG 2</strain>
    </source>
</reference>
<dbReference type="PANTHER" id="PTHR32322">
    <property type="entry name" value="INNER MEMBRANE TRANSPORTER"/>
    <property type="match status" value="1"/>
</dbReference>
<dbReference type="PANTHER" id="PTHR32322:SF2">
    <property type="entry name" value="EAMA DOMAIN-CONTAINING PROTEIN"/>
    <property type="match status" value="1"/>
</dbReference>
<dbReference type="SUPFAM" id="SSF103481">
    <property type="entry name" value="Multidrug resistance efflux transporter EmrE"/>
    <property type="match status" value="2"/>
</dbReference>
<feature type="transmembrane region" description="Helical" evidence="6">
    <location>
        <begin position="146"/>
        <end position="165"/>
    </location>
</feature>
<keyword evidence="4 6" id="KW-1133">Transmembrane helix</keyword>
<organism evidence="8 9">
    <name type="scientific">Nocardia acididurans</name>
    <dbReference type="NCBI Taxonomy" id="2802282"/>
    <lineage>
        <taxon>Bacteria</taxon>
        <taxon>Bacillati</taxon>
        <taxon>Actinomycetota</taxon>
        <taxon>Actinomycetes</taxon>
        <taxon>Mycobacteriales</taxon>
        <taxon>Nocardiaceae</taxon>
        <taxon>Nocardia</taxon>
    </lineage>
</organism>
<evidence type="ECO:0000256" key="1">
    <source>
        <dbReference type="ARBA" id="ARBA00004141"/>
    </source>
</evidence>
<proteinExistence type="inferred from homology"/>
<feature type="transmembrane region" description="Helical" evidence="6">
    <location>
        <begin position="7"/>
        <end position="27"/>
    </location>
</feature>
<keyword evidence="9" id="KW-1185">Reference proteome</keyword>
<feature type="transmembrane region" description="Helical" evidence="6">
    <location>
        <begin position="64"/>
        <end position="82"/>
    </location>
</feature>
<evidence type="ECO:0000313" key="9">
    <source>
        <dbReference type="Proteomes" id="UP000602198"/>
    </source>
</evidence>
<feature type="transmembrane region" description="Helical" evidence="6">
    <location>
        <begin position="122"/>
        <end position="140"/>
    </location>
</feature>
<feature type="transmembrane region" description="Helical" evidence="6">
    <location>
        <begin position="207"/>
        <end position="229"/>
    </location>
</feature>
<evidence type="ECO:0000256" key="5">
    <source>
        <dbReference type="ARBA" id="ARBA00023136"/>
    </source>
</evidence>
<gene>
    <name evidence="8" type="ORF">JK358_10710</name>
</gene>